<reference evidence="2" key="1">
    <citation type="submission" date="2020-02" db="EMBL/GenBank/DDBJ databases">
        <authorList>
            <person name="Meier V. D."/>
        </authorList>
    </citation>
    <scope>NUCLEOTIDE SEQUENCE</scope>
    <source>
        <strain evidence="2">AVDCRST_MAG14</strain>
    </source>
</reference>
<feature type="non-terminal residue" evidence="2">
    <location>
        <position position="1"/>
    </location>
</feature>
<feature type="non-terminal residue" evidence="2">
    <location>
        <position position="189"/>
    </location>
</feature>
<feature type="compositionally biased region" description="Basic residues" evidence="1">
    <location>
        <begin position="59"/>
        <end position="71"/>
    </location>
</feature>
<evidence type="ECO:0000313" key="2">
    <source>
        <dbReference type="EMBL" id="CAA9450184.1"/>
    </source>
</evidence>
<protein>
    <submittedName>
        <fullName evidence="2">Uncharacterized protein</fullName>
    </submittedName>
</protein>
<feature type="region of interest" description="Disordered" evidence="1">
    <location>
        <begin position="113"/>
        <end position="177"/>
    </location>
</feature>
<feature type="compositionally biased region" description="Basic residues" evidence="1">
    <location>
        <begin position="27"/>
        <end position="48"/>
    </location>
</feature>
<feature type="region of interest" description="Disordered" evidence="1">
    <location>
        <begin position="1"/>
        <end position="92"/>
    </location>
</feature>
<accession>A0A6J4QRU9</accession>
<evidence type="ECO:0000256" key="1">
    <source>
        <dbReference type="SAM" id="MobiDB-lite"/>
    </source>
</evidence>
<name>A0A6J4QRU9_9ACTN</name>
<dbReference type="EMBL" id="CADCVG010000035">
    <property type="protein sequence ID" value="CAA9450184.1"/>
    <property type="molecule type" value="Genomic_DNA"/>
</dbReference>
<organism evidence="2">
    <name type="scientific">uncultured Rubrobacteraceae bacterium</name>
    <dbReference type="NCBI Taxonomy" id="349277"/>
    <lineage>
        <taxon>Bacteria</taxon>
        <taxon>Bacillati</taxon>
        <taxon>Actinomycetota</taxon>
        <taxon>Rubrobacteria</taxon>
        <taxon>Rubrobacterales</taxon>
        <taxon>Rubrobacteraceae</taxon>
        <taxon>environmental samples</taxon>
    </lineage>
</organism>
<sequence>VGRVFRPSPPRAAAYPLRFGHGETNRKGRPGRYRLHRPSRQAQRRHRGGSAMGTERRGAHPLRPRIHHRSQRREGHAPLPRRPLRQLPLLPLRRRDRRRGHWLPLRRAARGLSRFQTQDLGRRRRHLRRSRPPQPRHRPRPRRRVQQVGPRERRQRRLLTSRRRQPPRPQVLRAAGLPRSFGIRSEGIL</sequence>
<dbReference type="AlphaFoldDB" id="A0A6J4QRU9"/>
<feature type="compositionally biased region" description="Basic residues" evidence="1">
    <location>
        <begin position="153"/>
        <end position="166"/>
    </location>
</feature>
<feature type="compositionally biased region" description="Basic residues" evidence="1">
    <location>
        <begin position="122"/>
        <end position="145"/>
    </location>
</feature>
<gene>
    <name evidence="2" type="ORF">AVDCRST_MAG14-812</name>
</gene>
<proteinExistence type="predicted"/>